<name>A0A372EHK8_9BURK</name>
<feature type="domain" description="SD-repeat containing protein B" evidence="7">
    <location>
        <begin position="1297"/>
        <end position="1375"/>
    </location>
</feature>
<organism evidence="8 9">
    <name type="scientific">Hydrogenophaga borbori</name>
    <dbReference type="NCBI Taxonomy" id="2294117"/>
    <lineage>
        <taxon>Bacteria</taxon>
        <taxon>Pseudomonadati</taxon>
        <taxon>Pseudomonadota</taxon>
        <taxon>Betaproteobacteria</taxon>
        <taxon>Burkholderiales</taxon>
        <taxon>Comamonadaceae</taxon>
        <taxon>Hydrogenophaga</taxon>
    </lineage>
</organism>
<dbReference type="InterPro" id="IPR001434">
    <property type="entry name" value="OmcB-like_DUF11"/>
</dbReference>
<dbReference type="PANTHER" id="PTHR34819">
    <property type="entry name" value="LARGE CYSTEINE-RICH PERIPLASMIC PROTEIN OMCB"/>
    <property type="match status" value="1"/>
</dbReference>
<evidence type="ECO:0000256" key="3">
    <source>
        <dbReference type="ARBA" id="ARBA00022729"/>
    </source>
</evidence>
<feature type="domain" description="DUF11" evidence="6">
    <location>
        <begin position="160"/>
        <end position="271"/>
    </location>
</feature>
<dbReference type="Gene3D" id="2.60.40.10">
    <property type="entry name" value="Immunoglobulins"/>
    <property type="match status" value="7"/>
</dbReference>
<feature type="domain" description="DUF11" evidence="6">
    <location>
        <begin position="424"/>
        <end position="548"/>
    </location>
</feature>
<feature type="domain" description="DUF11" evidence="6">
    <location>
        <begin position="714"/>
        <end position="850"/>
    </location>
</feature>
<evidence type="ECO:0000256" key="5">
    <source>
        <dbReference type="SAM" id="SignalP"/>
    </source>
</evidence>
<dbReference type="InterPro" id="IPR013783">
    <property type="entry name" value="Ig-like_fold"/>
</dbReference>
<evidence type="ECO:0000256" key="1">
    <source>
        <dbReference type="ARBA" id="ARBA00004613"/>
    </source>
</evidence>
<dbReference type="Pfam" id="PF17210">
    <property type="entry name" value="SdrD_B"/>
    <property type="match status" value="4"/>
</dbReference>
<sequence>MKPYRTSMPQRALRRALLTAALGLMALGSAHAQLIISSIPDAPDPVPAGGTVTYTVRVAETNGTPLAGGAFSFSVPANGQYAGTGALPPGVSCSGMAEGQAGPGLLSCTGIALGPNAVAQVPLRVRSTLQGTLSVTATPTPGGAAQTELTTVNAGADLDLSLSAPANAPAGSTQSVVLSVTNHGPDPSPSSLLSYSIPPGFALTGTPAGCSLAGGTLNCNLGAIAVNGSRSVTVSGIVGVGGGSTLTHTADIAATGGVGDGVSDNNTRSTNTLVAPGSTVSVGKTKSASDPVATGTAFNFTLAPRYSGDYPTGVQVLDNLPAAFCFAGGATSFTSGAWSCTASSACPTAAPVVSCTRSGGGAAGANVDLGSIVIPVQAIATGAGVVNTATISAPGATPANGSVATTVIDPVSDLRANKAKSWLQAAVPLNTPFDYTLSTTNLGPTPFPASGTLTITDTLPMGLRLNGIAAPTAFNCSSSAGTSFPQAGPVTVTCTSSNLALAVDATTPGIALTVQATSTGGVLTNTACVASTGGPVDDNAPNNCASVGVTPQTGVDLADVSALKRVIGAGDAPGNRQLAGQAVLWEIEVVNAGPATATNVVVTDVFDSAFNASPADYSLSTLPGSATFGSCGVVATSSHLALDNCSIASLPACTPGLDCPRIRVSARHFGNGTAADNAFEVINSAFVLAQQQGDPDLNNNNSANATAYYTARADVAVSKSDNPDPVPAGQVLTYTITASNPSATSASRAYGVSITDTLPIGVVFLSATPSGGGSCTTAPAAGATTTAGNRTLVCSWASIARGAQETVSLRVRPLASHSVVGGGSGSISNTVSVATTTPEIAGGAANNSATQPTAVTAPVFDLLVNKTDDADPVDVGDDVTYTVTATNNGASTAENVVLTDTLPAGAGAPTFVEVVAPLPPGVSCNTAGVTAGAAGGSIVCTIAQIGGTGAGSTGEPSSVAVRIRLRGADKGQYTNQASVALADPTLNALDSQPGNNSKGEPTTFRFKADVQVVSKRAVRPGSTTAITEVASSQTFDWLVDVRNNGPQAAETTSFTDALPAGLVLASAPSFTITAGSFTPAAVSCTGVAGDTAVSCAIASMPANGTATVRIPVRFSGAPANGTVLTNTARLVTTGSGDSNGGADPNGGNNFNSGSVTVQTSGVSGRVYHDRNANGHSEGGEPGVAATVTLTGTDQWGAPVSLSTTADPVTGAYHFDVPPGTYTLALTRPGGWLPGLTQAGGVSGAGSSPGTVPTSGAGVTAGPNGSDAPLIQTIVLDGAGAASTNNWFALLRAASLAGSVYLDQGLANGQRDPGESGVAGVAVAITGTDFYGNAVTRALTTDADGRYAVTDLLPGSYQIDETQPADLADGAEHLGSVGGAPRGSANPGGVNDRFGGVTLGSEEAGADYDFGELGGQLGGHVYVDRDNDGQRDPGEPGIAGVTITLSGTAANGVVVNRTAVTDATGRFQFDGLLPSDASGYTLTETQPAAYGDGLDTAGQVNGAPMGQAGNDLITGIVHLGGAGDGYLFGERAASIEGSVFNDVAGNGVREPGDLPLAGVTITLTGTDADGHPVTRTVTTGADGSYRFDDLPLSDGAGYTLTQTQPPGYAQGGESVGSLGGSVPGPNTLVVPLTTPGAQGTGYDFWERALAPSTLSGTVWQDSDNDRQRSPSEPVKAGWTVELLVCADGSASCAPADMIVLDSRLTASDGSYRFEQLVPGDYHLRFRTPSGQVIGGAWPTDPVLNAAGGAHPTTPGMRPLPMIPVPIGAGMAVVNQDLPLDPSGIVYDSVTTQPVPGAVVEFRGPPGFDPALHLLGGSASVTTAADGLYQFFLMPGAPAGEYTLVVTPPGGYVNSATHLPSAGPLNAQTCTAPAGVVDPVPGDPCVVSTPTPLPGVPSPYFLSVLFPGGGAQNVVNNHLPLDPVGGSLIELRKTTPKLTVKKGELVPYVITARNTRAVALADVVLVDTLPPGFKFVTGSLTVQRLPGGAVEPVVPVVEGRRLTLPPRAFAPSETLRVSMVLGVGTGVGEGVYVNQVLAQQSATQAALSNTATASVRVVPDALFDCTDVIGKVYDDRNANGYQDEGEPGLPNVRLATVNGLLVTTDPQGRYHIACAAVPKEGTGSNIVLKLDERTLPSGYRVTTENPAAERATRGKFVKINFGTTVHRVVRLALRAEAFEPGATALKPAFAAELPKAIAALAERPSVLRLAYRAAPGEAPELAEARARAVKADLLERWRRHGAAQPSPLFNLDIEVEHVSPSVAP</sequence>
<reference evidence="8 9" key="1">
    <citation type="submission" date="2018-08" db="EMBL/GenBank/DDBJ databases">
        <title>Hydrogenophaga sp. LA-38 isolated from sludge.</title>
        <authorList>
            <person name="Im W.-T."/>
        </authorList>
    </citation>
    <scope>NUCLEOTIDE SEQUENCE [LARGE SCALE GENOMIC DNA]</scope>
    <source>
        <strain evidence="8 9">LA-38</strain>
    </source>
</reference>
<dbReference type="Gene3D" id="2.60.40.740">
    <property type="match status" value="2"/>
</dbReference>
<feature type="region of interest" description="Disordered" evidence="4">
    <location>
        <begin position="1241"/>
        <end position="1263"/>
    </location>
</feature>
<feature type="domain" description="DUF11" evidence="6">
    <location>
        <begin position="1026"/>
        <end position="1152"/>
    </location>
</feature>
<comment type="caution">
    <text evidence="8">The sequence shown here is derived from an EMBL/GenBank/DDBJ whole genome shotgun (WGS) entry which is preliminary data.</text>
</comment>
<evidence type="ECO:0000256" key="4">
    <source>
        <dbReference type="SAM" id="MobiDB-lite"/>
    </source>
</evidence>
<gene>
    <name evidence="8" type="ORF">DY262_14675</name>
</gene>
<feature type="signal peptide" evidence="5">
    <location>
        <begin position="1"/>
        <end position="32"/>
    </location>
</feature>
<dbReference type="EMBL" id="QVLS01000008">
    <property type="protein sequence ID" value="RFP77983.1"/>
    <property type="molecule type" value="Genomic_DNA"/>
</dbReference>
<evidence type="ECO:0000259" key="6">
    <source>
        <dbReference type="Pfam" id="PF01345"/>
    </source>
</evidence>
<dbReference type="InterPro" id="IPR008969">
    <property type="entry name" value="CarboxyPept-like_regulatory"/>
</dbReference>
<feature type="domain" description="DUF11" evidence="6">
    <location>
        <begin position="576"/>
        <end position="703"/>
    </location>
</feature>
<dbReference type="Gene3D" id="2.60.40.1120">
    <property type="entry name" value="Carboxypeptidase-like, regulatory domain"/>
    <property type="match status" value="1"/>
</dbReference>
<dbReference type="Pfam" id="PF01345">
    <property type="entry name" value="DUF11"/>
    <property type="match status" value="6"/>
</dbReference>
<protein>
    <submittedName>
        <fullName evidence="8">DUF11 domain-containing protein</fullName>
    </submittedName>
</protein>
<accession>A0A372EHK8</accession>
<dbReference type="InterPro" id="IPR051172">
    <property type="entry name" value="Chlamydia_OmcB"/>
</dbReference>
<dbReference type="InterPro" id="IPR033764">
    <property type="entry name" value="Sdr_B"/>
</dbReference>
<comment type="subcellular location">
    <subcellularLocation>
        <location evidence="1">Secreted</location>
    </subcellularLocation>
</comment>
<feature type="region of interest" description="Disordered" evidence="4">
    <location>
        <begin position="1165"/>
        <end position="1184"/>
    </location>
</feature>
<feature type="domain" description="SD-repeat containing protein B" evidence="7">
    <location>
        <begin position="1534"/>
        <end position="1615"/>
    </location>
</feature>
<keyword evidence="9" id="KW-1185">Reference proteome</keyword>
<feature type="compositionally biased region" description="Low complexity" evidence="4">
    <location>
        <begin position="1244"/>
        <end position="1257"/>
    </location>
</feature>
<dbReference type="InterPro" id="IPR047589">
    <property type="entry name" value="DUF11_rpt"/>
</dbReference>
<feature type="chain" id="PRO_5016604671" evidence="5">
    <location>
        <begin position="33"/>
        <end position="2262"/>
    </location>
</feature>
<feature type="region of interest" description="Disordered" evidence="4">
    <location>
        <begin position="1131"/>
        <end position="1157"/>
    </location>
</feature>
<keyword evidence="3 5" id="KW-0732">Signal</keyword>
<dbReference type="RefSeq" id="WP_116959861.1">
    <property type="nucleotide sequence ID" value="NZ_QVLS01000008.1"/>
</dbReference>
<evidence type="ECO:0000313" key="9">
    <source>
        <dbReference type="Proteomes" id="UP000261931"/>
    </source>
</evidence>
<evidence type="ECO:0000259" key="7">
    <source>
        <dbReference type="Pfam" id="PF17210"/>
    </source>
</evidence>
<feature type="domain" description="SD-repeat containing protein B" evidence="7">
    <location>
        <begin position="1165"/>
        <end position="1242"/>
    </location>
</feature>
<dbReference type="SUPFAM" id="SSF117074">
    <property type="entry name" value="Hypothetical protein PA1324"/>
    <property type="match status" value="6"/>
</dbReference>
<evidence type="ECO:0000256" key="2">
    <source>
        <dbReference type="ARBA" id="ARBA00022525"/>
    </source>
</evidence>
<proteinExistence type="predicted"/>
<dbReference type="NCBIfam" id="TIGR01451">
    <property type="entry name" value="B_ant_repeat"/>
    <property type="match status" value="3"/>
</dbReference>
<evidence type="ECO:0000313" key="8">
    <source>
        <dbReference type="EMBL" id="RFP77983.1"/>
    </source>
</evidence>
<dbReference type="SUPFAM" id="SSF49464">
    <property type="entry name" value="Carboxypeptidase regulatory domain-like"/>
    <property type="match status" value="1"/>
</dbReference>
<keyword evidence="2" id="KW-0964">Secreted</keyword>
<feature type="domain" description="SD-repeat containing protein B" evidence="7">
    <location>
        <begin position="1415"/>
        <end position="1497"/>
    </location>
</feature>
<dbReference type="GO" id="GO:0005576">
    <property type="term" value="C:extracellular region"/>
    <property type="evidence" value="ECO:0007669"/>
    <property type="project" value="UniProtKB-SubCell"/>
</dbReference>
<dbReference type="Proteomes" id="UP000261931">
    <property type="component" value="Unassembled WGS sequence"/>
</dbReference>
<feature type="domain" description="DUF11" evidence="6">
    <location>
        <begin position="861"/>
        <end position="998"/>
    </location>
</feature>